<accession>A0ABM6CMW5</accession>
<proteinExistence type="predicted"/>
<dbReference type="SUPFAM" id="SSF52540">
    <property type="entry name" value="P-loop containing nucleoside triphosphate hydrolases"/>
    <property type="match status" value="2"/>
</dbReference>
<evidence type="ECO:0000313" key="2">
    <source>
        <dbReference type="EMBL" id="ANN65281.1"/>
    </source>
</evidence>
<dbReference type="Gene3D" id="3.40.50.300">
    <property type="entry name" value="P-loop containing nucleotide triphosphate hydrolases"/>
    <property type="match status" value="1"/>
</dbReference>
<dbReference type="SMART" id="SM00382">
    <property type="entry name" value="AAA"/>
    <property type="match status" value="1"/>
</dbReference>
<keyword evidence="3" id="KW-1185">Reference proteome</keyword>
<dbReference type="CDD" id="cd00009">
    <property type="entry name" value="AAA"/>
    <property type="match status" value="1"/>
</dbReference>
<protein>
    <submittedName>
        <fullName evidence="2">Peptidase S24</fullName>
    </submittedName>
</protein>
<organism evidence="2 3">
    <name type="scientific">Bordetella bronchialis</name>
    <dbReference type="NCBI Taxonomy" id="463025"/>
    <lineage>
        <taxon>Bacteria</taxon>
        <taxon>Pseudomonadati</taxon>
        <taxon>Pseudomonadota</taxon>
        <taxon>Betaproteobacteria</taxon>
        <taxon>Burkholderiales</taxon>
        <taxon>Alcaligenaceae</taxon>
        <taxon>Bordetella</taxon>
    </lineage>
</organism>
<evidence type="ECO:0000313" key="3">
    <source>
        <dbReference type="Proteomes" id="UP000091897"/>
    </source>
</evidence>
<dbReference type="InterPro" id="IPR003593">
    <property type="entry name" value="AAA+_ATPase"/>
</dbReference>
<dbReference type="Pfam" id="PF09848">
    <property type="entry name" value="SLFN-g3_helicase"/>
    <property type="match status" value="1"/>
</dbReference>
<dbReference type="Proteomes" id="UP000091897">
    <property type="component" value="Chromosome"/>
</dbReference>
<name>A0ABM6CMW5_9BORD</name>
<dbReference type="RefSeq" id="WP_066343871.1">
    <property type="nucleotide sequence ID" value="NZ_CBCSFJ010000022.1"/>
</dbReference>
<evidence type="ECO:0000259" key="1">
    <source>
        <dbReference type="SMART" id="SM00382"/>
    </source>
</evidence>
<dbReference type="InterPro" id="IPR027417">
    <property type="entry name" value="P-loop_NTPase"/>
</dbReference>
<feature type="domain" description="AAA+ ATPase" evidence="1">
    <location>
        <begin position="264"/>
        <end position="412"/>
    </location>
</feature>
<gene>
    <name evidence="2" type="ORF">BAU06_02265</name>
</gene>
<dbReference type="InterPro" id="IPR018647">
    <property type="entry name" value="SLFN_3-like_DNA/RNA_helicase"/>
</dbReference>
<dbReference type="EMBL" id="CP016170">
    <property type="protein sequence ID" value="ANN65281.1"/>
    <property type="molecule type" value="Genomic_DNA"/>
</dbReference>
<reference evidence="2 3" key="1">
    <citation type="submission" date="2016-06" db="EMBL/GenBank/DDBJ databases">
        <title>Complete genome sequences of Bordetella bronchialis and Bordetella flabilis.</title>
        <authorList>
            <person name="LiPuma J.J."/>
            <person name="Spilker T."/>
        </authorList>
    </citation>
    <scope>NUCLEOTIDE SEQUENCE [LARGE SCALE GENOMIC DNA]</scope>
    <source>
        <strain evidence="2 3">AU3182</strain>
    </source>
</reference>
<sequence>MQLYVGTSRDFITSATRNGIASRLEKAFLDAFHYKPSTQEVQAWQNSLFRMAYTLQEGDFMDHGILLEYQLPLSSRRLDCMVTGHTDEGRCSSVIVELKQWSEVEESNAEDCVTTWVAGSKKDILHPSRQVGQYEEYLRDMHSVFIQGDVELRSCAFLHNLSFDPANEIYAARHSRILARYPAFSGDQQDDLVSYMRRHVGGGRGEPVLDMILKSRYAPSKKLLEHTSKVIADQQSYVLLDNQQVIFAKVLAEVREGAKAGKLKKTVVLVHGGPGTGKSVIALHLLGRLSGDGLNVMHLTGSKAFTENMRRIVGSRAAAQFNYFNVNKRGELPPNHFDALILDEAHRIREASKDRFTKANDWSGLPQIDELIAPARVSVFFIDDRQVVRPGEVGSSDLIRDGAKRANAKLLEYELDAQFRCSGSDGFVNWVDNTLGIRRTANVLWRRDDPYEFRIIDTVGELEQRIREKAQVGSARLVAGFCWPWSKPNADGTLVPDVRIGDWSMPWNAQPDAGRLARNIPKSNFWASSSGGLDQVGCVYTAQGFEFDYVGIIFGQDLRYDWNTNEWIGDKTRSFDSVVKRGKERFLDLVKNTYRVLFTRGIKGCYVYFVDDDTRKFFQSRLD</sequence>